<dbReference type="AlphaFoldDB" id="A0A6A3L2H0"/>
<dbReference type="InterPro" id="IPR040079">
    <property type="entry name" value="Glutathione_S-Trfase"/>
</dbReference>
<dbReference type="GO" id="GO:0004364">
    <property type="term" value="F:glutathione transferase activity"/>
    <property type="evidence" value="ECO:0007669"/>
    <property type="project" value="InterPro"/>
</dbReference>
<dbReference type="InterPro" id="IPR036249">
    <property type="entry name" value="Thioredoxin-like_sf"/>
</dbReference>
<reference evidence="2 3" key="1">
    <citation type="submission" date="2018-09" db="EMBL/GenBank/DDBJ databases">
        <title>Genomic investigation of the strawberry pathogen Phytophthora fragariae indicates pathogenicity is determined by transcriptional variation in three key races.</title>
        <authorList>
            <person name="Adams T.M."/>
            <person name="Armitage A.D."/>
            <person name="Sobczyk M.K."/>
            <person name="Bates H.J."/>
            <person name="Dunwell J.M."/>
            <person name="Nellist C.F."/>
            <person name="Harrison R.J."/>
        </authorList>
    </citation>
    <scope>NUCLEOTIDE SEQUENCE [LARGE SCALE GENOMIC DNA]</scope>
    <source>
        <strain evidence="2 3">SCRP324</strain>
    </source>
</reference>
<dbReference type="InterPro" id="IPR004045">
    <property type="entry name" value="Glutathione_S-Trfase_N"/>
</dbReference>
<dbReference type="InterPro" id="IPR036282">
    <property type="entry name" value="Glutathione-S-Trfase_C_sf"/>
</dbReference>
<evidence type="ECO:0000259" key="1">
    <source>
        <dbReference type="PROSITE" id="PS50405"/>
    </source>
</evidence>
<dbReference type="Proteomes" id="UP000435112">
    <property type="component" value="Unassembled WGS sequence"/>
</dbReference>
<dbReference type="SFLD" id="SFLDG01206">
    <property type="entry name" value="Xi.1"/>
    <property type="match status" value="1"/>
</dbReference>
<accession>A0A6A3L2H0</accession>
<feature type="domain" description="GST C-terminal" evidence="1">
    <location>
        <begin position="363"/>
        <end position="497"/>
    </location>
</feature>
<protein>
    <recommendedName>
        <fullName evidence="1">GST C-terminal domain-containing protein</fullName>
    </recommendedName>
</protein>
<proteinExistence type="predicted"/>
<dbReference type="PANTHER" id="PTHR32419">
    <property type="entry name" value="GLUTATHIONYL-HYDROQUINONE REDUCTASE"/>
    <property type="match status" value="1"/>
</dbReference>
<dbReference type="Gene3D" id="1.20.1050.10">
    <property type="match status" value="2"/>
</dbReference>
<dbReference type="Pfam" id="PF13410">
    <property type="entry name" value="GST_C_2"/>
    <property type="match status" value="1"/>
</dbReference>
<dbReference type="PROSITE" id="PS50405">
    <property type="entry name" value="GST_CTER"/>
    <property type="match status" value="1"/>
</dbReference>
<sequence>MDEYAAVMERWAKNPDEMDYWVPASSTSDAIDAVAKWEFKSETDDSGVDSTPVTVERFCLLQLTVANPMGEPHKCEASVVLRLAQPFLDAGKQVCYMALVCGGEEAKWDTHRSAEQKMYVRDIYQMPPITKSVDIQQIKLHYYASHTHLNPFGIVPAGPGVDFTRPHDRNRFKNAALPRFLQIPEWGASNKFRLWLNKPASKFRNFIERSSSAAFPAETNRYHLYISYACPWASRCLSALYLKRLDGIIGLSVVHPLMQRTRPDNKKDTHTGWTFVDPATTPLSGPTGFGSYSSKDCTPDTVNNVRFIRDLYERCTPEKTAYSVPLLWDKKKNTIVSNDSADIVRMFNSAFNDLVPSKLDLYPEELRSEIDEVNDWIYNDVGHGVYKRGFAGTQELYDAAVANVFAGLDRAERILSENRYLVGDRFTEADLKFFPTLVRFDEVYAVHFKANKKLIEQYPNLSNYVRDIYQLPRMAETVNMQHIKIHYYGSHTHLNPFGIIPTGPKIDFTRSHDRDRFTNAILPAFE</sequence>
<dbReference type="GO" id="GO:0005737">
    <property type="term" value="C:cytoplasm"/>
    <property type="evidence" value="ECO:0007669"/>
    <property type="project" value="TreeGrafter"/>
</dbReference>
<name>A0A6A3L2H0_9STRA</name>
<comment type="caution">
    <text evidence="2">The sequence shown here is derived from an EMBL/GenBank/DDBJ whole genome shotgun (WGS) entry which is preliminary data.</text>
</comment>
<dbReference type="SFLD" id="SFLDG01148">
    <property type="entry name" value="Xi_(cytGST)"/>
    <property type="match status" value="1"/>
</dbReference>
<dbReference type="Gene3D" id="3.40.30.10">
    <property type="entry name" value="Glutaredoxin"/>
    <property type="match status" value="1"/>
</dbReference>
<dbReference type="SUPFAM" id="SSF52833">
    <property type="entry name" value="Thioredoxin-like"/>
    <property type="match status" value="1"/>
</dbReference>
<dbReference type="PANTHER" id="PTHR32419:SF6">
    <property type="entry name" value="GLUTATHIONE S-TRANSFERASE OMEGA-LIKE 1-RELATED"/>
    <property type="match status" value="1"/>
</dbReference>
<dbReference type="OrthoDB" id="2309723at2759"/>
<dbReference type="InterPro" id="IPR010987">
    <property type="entry name" value="Glutathione-S-Trfase_C-like"/>
</dbReference>
<dbReference type="FunFam" id="3.40.30.10:FF:000499">
    <property type="entry name" value="Glutathione S-transferase"/>
    <property type="match status" value="1"/>
</dbReference>
<evidence type="ECO:0000313" key="2">
    <source>
        <dbReference type="EMBL" id="KAE9012165.1"/>
    </source>
</evidence>
<dbReference type="SUPFAM" id="SSF47616">
    <property type="entry name" value="GST C-terminal domain-like"/>
    <property type="match status" value="2"/>
</dbReference>
<dbReference type="SFLD" id="SFLDS00019">
    <property type="entry name" value="Glutathione_Transferase_(cytos"/>
    <property type="match status" value="1"/>
</dbReference>
<evidence type="ECO:0000313" key="3">
    <source>
        <dbReference type="Proteomes" id="UP000435112"/>
    </source>
</evidence>
<dbReference type="InterPro" id="IPR016639">
    <property type="entry name" value="GST_Omega/GSH"/>
</dbReference>
<gene>
    <name evidence="2" type="ORF">PR002_g14879</name>
</gene>
<dbReference type="Pfam" id="PF13409">
    <property type="entry name" value="GST_N_2"/>
    <property type="match status" value="1"/>
</dbReference>
<organism evidence="2 3">
    <name type="scientific">Phytophthora rubi</name>
    <dbReference type="NCBI Taxonomy" id="129364"/>
    <lineage>
        <taxon>Eukaryota</taxon>
        <taxon>Sar</taxon>
        <taxon>Stramenopiles</taxon>
        <taxon>Oomycota</taxon>
        <taxon>Peronosporomycetes</taxon>
        <taxon>Peronosporales</taxon>
        <taxon>Peronosporaceae</taxon>
        <taxon>Phytophthora</taxon>
    </lineage>
</organism>
<dbReference type="CDD" id="cd03190">
    <property type="entry name" value="GST_C_Omega_like"/>
    <property type="match status" value="1"/>
</dbReference>
<dbReference type="InterPro" id="IPR047047">
    <property type="entry name" value="GST_Omega-like_C"/>
</dbReference>
<dbReference type="EMBL" id="QXFU01001052">
    <property type="protein sequence ID" value="KAE9012165.1"/>
    <property type="molecule type" value="Genomic_DNA"/>
</dbReference>